<comment type="caution">
    <text evidence="1">The sequence shown here is derived from an EMBL/GenBank/DDBJ whole genome shotgun (WGS) entry which is preliminary data.</text>
</comment>
<proteinExistence type="predicted"/>
<gene>
    <name evidence="1" type="ORF">Sangu_1605700</name>
</gene>
<dbReference type="EMBL" id="JACGWK010000010">
    <property type="protein sequence ID" value="KAL0330602.1"/>
    <property type="molecule type" value="Genomic_DNA"/>
</dbReference>
<protein>
    <submittedName>
        <fullName evidence="1">Uncharacterized protein</fullName>
    </submittedName>
</protein>
<organism evidence="1">
    <name type="scientific">Sesamum angustifolium</name>
    <dbReference type="NCBI Taxonomy" id="2727405"/>
    <lineage>
        <taxon>Eukaryota</taxon>
        <taxon>Viridiplantae</taxon>
        <taxon>Streptophyta</taxon>
        <taxon>Embryophyta</taxon>
        <taxon>Tracheophyta</taxon>
        <taxon>Spermatophyta</taxon>
        <taxon>Magnoliopsida</taxon>
        <taxon>eudicotyledons</taxon>
        <taxon>Gunneridae</taxon>
        <taxon>Pentapetalae</taxon>
        <taxon>asterids</taxon>
        <taxon>lamiids</taxon>
        <taxon>Lamiales</taxon>
        <taxon>Pedaliaceae</taxon>
        <taxon>Sesamum</taxon>
    </lineage>
</organism>
<reference evidence="1" key="2">
    <citation type="journal article" date="2024" name="Plant">
        <title>Genomic evolution and insights into agronomic trait innovations of Sesamum species.</title>
        <authorList>
            <person name="Miao H."/>
            <person name="Wang L."/>
            <person name="Qu L."/>
            <person name="Liu H."/>
            <person name="Sun Y."/>
            <person name="Le M."/>
            <person name="Wang Q."/>
            <person name="Wei S."/>
            <person name="Zheng Y."/>
            <person name="Lin W."/>
            <person name="Duan Y."/>
            <person name="Cao H."/>
            <person name="Xiong S."/>
            <person name="Wang X."/>
            <person name="Wei L."/>
            <person name="Li C."/>
            <person name="Ma Q."/>
            <person name="Ju M."/>
            <person name="Zhao R."/>
            <person name="Li G."/>
            <person name="Mu C."/>
            <person name="Tian Q."/>
            <person name="Mei H."/>
            <person name="Zhang T."/>
            <person name="Gao T."/>
            <person name="Zhang H."/>
        </authorList>
    </citation>
    <scope>NUCLEOTIDE SEQUENCE</scope>
    <source>
        <strain evidence="1">G01</strain>
    </source>
</reference>
<dbReference type="AlphaFoldDB" id="A0AAW2MGF7"/>
<reference evidence="1" key="1">
    <citation type="submission" date="2020-06" db="EMBL/GenBank/DDBJ databases">
        <authorList>
            <person name="Li T."/>
            <person name="Hu X."/>
            <person name="Zhang T."/>
            <person name="Song X."/>
            <person name="Zhang H."/>
            <person name="Dai N."/>
            <person name="Sheng W."/>
            <person name="Hou X."/>
            <person name="Wei L."/>
        </authorList>
    </citation>
    <scope>NUCLEOTIDE SEQUENCE</scope>
    <source>
        <strain evidence="1">G01</strain>
        <tissue evidence="1">Leaf</tissue>
    </source>
</reference>
<sequence length="58" mass="6293">MSRERTTDGRRVGRKRCSRRWGMRISGSGPVLGAKAEACKDCSGREKGMVKVEAAVPA</sequence>
<evidence type="ECO:0000313" key="1">
    <source>
        <dbReference type="EMBL" id="KAL0330602.1"/>
    </source>
</evidence>
<name>A0AAW2MGF7_9LAMI</name>
<accession>A0AAW2MGF7</accession>